<evidence type="ECO:0000256" key="4">
    <source>
        <dbReference type="ARBA" id="ARBA00023136"/>
    </source>
</evidence>
<keyword evidence="4 6" id="KW-0472">Membrane</keyword>
<accession>A0AAD4HXI1</accession>
<feature type="transmembrane region" description="Helical" evidence="6">
    <location>
        <begin position="35"/>
        <end position="55"/>
    </location>
</feature>
<dbReference type="PANTHER" id="PTHR33048:SF42">
    <property type="entry name" value="INTEGRAL MEMBRANE PROTEIN"/>
    <property type="match status" value="1"/>
</dbReference>
<comment type="subcellular location">
    <subcellularLocation>
        <location evidence="1">Membrane</location>
        <topology evidence="1">Multi-pass membrane protein</topology>
    </subcellularLocation>
</comment>
<feature type="transmembrane region" description="Helical" evidence="6">
    <location>
        <begin position="162"/>
        <end position="182"/>
    </location>
</feature>
<feature type="transmembrane region" description="Helical" evidence="6">
    <location>
        <begin position="75"/>
        <end position="93"/>
    </location>
</feature>
<evidence type="ECO:0000313" key="9">
    <source>
        <dbReference type="Proteomes" id="UP001197093"/>
    </source>
</evidence>
<comment type="caution">
    <text evidence="8">The sequence shown here is derived from an EMBL/GenBank/DDBJ whole genome shotgun (WGS) entry which is preliminary data.</text>
</comment>
<keyword evidence="9" id="KW-1185">Reference proteome</keyword>
<dbReference type="GO" id="GO:0016020">
    <property type="term" value="C:membrane"/>
    <property type="evidence" value="ECO:0007669"/>
    <property type="project" value="UniProtKB-SubCell"/>
</dbReference>
<evidence type="ECO:0000256" key="6">
    <source>
        <dbReference type="SAM" id="Phobius"/>
    </source>
</evidence>
<reference evidence="8" key="1">
    <citation type="submission" date="2023-02" db="EMBL/GenBank/DDBJ databases">
        <authorList>
            <person name="Palmer J.M."/>
        </authorList>
    </citation>
    <scope>NUCLEOTIDE SEQUENCE</scope>
    <source>
        <strain evidence="8">FW57</strain>
    </source>
</reference>
<organism evidence="8 9">
    <name type="scientific">Staphylotrichum longicolle</name>
    <dbReference type="NCBI Taxonomy" id="669026"/>
    <lineage>
        <taxon>Eukaryota</taxon>
        <taxon>Fungi</taxon>
        <taxon>Dikarya</taxon>
        <taxon>Ascomycota</taxon>
        <taxon>Pezizomycotina</taxon>
        <taxon>Sordariomycetes</taxon>
        <taxon>Sordariomycetidae</taxon>
        <taxon>Sordariales</taxon>
        <taxon>Chaetomiaceae</taxon>
        <taxon>Staphylotrichum</taxon>
    </lineage>
</organism>
<proteinExistence type="inferred from homology"/>
<dbReference type="Pfam" id="PF20684">
    <property type="entry name" value="Fung_rhodopsin"/>
    <property type="match status" value="1"/>
</dbReference>
<dbReference type="Proteomes" id="UP001197093">
    <property type="component" value="Unassembled WGS sequence"/>
</dbReference>
<gene>
    <name evidence="8" type="ORF">NEMBOFW57_006526</name>
</gene>
<evidence type="ECO:0000256" key="5">
    <source>
        <dbReference type="ARBA" id="ARBA00038359"/>
    </source>
</evidence>
<evidence type="ECO:0000256" key="1">
    <source>
        <dbReference type="ARBA" id="ARBA00004141"/>
    </source>
</evidence>
<evidence type="ECO:0000256" key="3">
    <source>
        <dbReference type="ARBA" id="ARBA00022989"/>
    </source>
</evidence>
<dbReference type="InterPro" id="IPR049326">
    <property type="entry name" value="Rhodopsin_dom_fungi"/>
</dbReference>
<feature type="domain" description="Rhodopsin" evidence="7">
    <location>
        <begin position="44"/>
        <end position="256"/>
    </location>
</feature>
<evidence type="ECO:0000259" key="7">
    <source>
        <dbReference type="Pfam" id="PF20684"/>
    </source>
</evidence>
<name>A0AAD4HXI1_9PEZI</name>
<evidence type="ECO:0000313" key="8">
    <source>
        <dbReference type="EMBL" id="KAG7287026.1"/>
    </source>
</evidence>
<keyword evidence="3 6" id="KW-1133">Transmembrane helix</keyword>
<dbReference type="EMBL" id="JAHCVI010000003">
    <property type="protein sequence ID" value="KAG7287026.1"/>
    <property type="molecule type" value="Genomic_DNA"/>
</dbReference>
<protein>
    <recommendedName>
        <fullName evidence="7">Rhodopsin domain-containing protein</fullName>
    </recommendedName>
</protein>
<evidence type="ECO:0000256" key="2">
    <source>
        <dbReference type="ARBA" id="ARBA00022692"/>
    </source>
</evidence>
<feature type="transmembrane region" description="Helical" evidence="6">
    <location>
        <begin position="114"/>
        <end position="134"/>
    </location>
</feature>
<dbReference type="InterPro" id="IPR052337">
    <property type="entry name" value="SAT4-like"/>
</dbReference>
<comment type="similarity">
    <text evidence="5">Belongs to the SAT4 family.</text>
</comment>
<feature type="transmembrane region" description="Helical" evidence="6">
    <location>
        <begin position="194"/>
        <end position="212"/>
    </location>
</feature>
<keyword evidence="2 6" id="KW-0812">Transmembrane</keyword>
<dbReference type="PANTHER" id="PTHR33048">
    <property type="entry name" value="PTH11-LIKE INTEGRAL MEMBRANE PROTEIN (AFU_ORTHOLOGUE AFUA_5G11245)"/>
    <property type="match status" value="1"/>
</dbReference>
<dbReference type="AlphaFoldDB" id="A0AAD4HXI1"/>
<feature type="transmembrane region" description="Helical" evidence="6">
    <location>
        <begin position="232"/>
        <end position="255"/>
    </location>
</feature>
<sequence>MSSTPESSPEQYAAPAPLTPEQLAALPHDNQAPKLLASIWSLGCIVIESSLLTYMTTLGYGLHIWDFDLNNMQAIMLPITVGGTFSVTAAVWAKTSFGITLLKITDGWMRKLTWFCIISMNVFMFLSALFPWVACRPVKKSWDLTVVGGTCWDPRVTVYYNIFSAAYSALMDIILAVLPWKFLWSLQMKRSEKIGVCLAMSMGVFAGATAVVKTAKLPRMLSMDFADSVSLWIWGNAEACCSIVAASIPMLRVLVRDAKSSRQYASGYHDKETGLTGNHSRFVTITSRSAPEASDVELHKLGDDRSDRSILGNDGLELQTTKGIVQVTNITIKYDEETGDAQAQGQGQK</sequence>